<comment type="similarity">
    <text evidence="1 3">Belongs to the chorion protein family.</text>
</comment>
<evidence type="ECO:0000313" key="5">
    <source>
        <dbReference type="EMBL" id="CAG4957835.1"/>
    </source>
</evidence>
<dbReference type="GO" id="GO:0042600">
    <property type="term" value="C:egg chorion"/>
    <property type="evidence" value="ECO:0007669"/>
    <property type="project" value="InterPro"/>
</dbReference>
<evidence type="ECO:0000256" key="4">
    <source>
        <dbReference type="SAM" id="SignalP"/>
    </source>
</evidence>
<feature type="signal peptide" evidence="4">
    <location>
        <begin position="1"/>
        <end position="19"/>
    </location>
</feature>
<dbReference type="AlphaFoldDB" id="A0A8S3WFF4"/>
<dbReference type="Proteomes" id="UP000691718">
    <property type="component" value="Unassembled WGS sequence"/>
</dbReference>
<dbReference type="EMBL" id="CAJQZP010000359">
    <property type="protein sequence ID" value="CAG4957835.1"/>
    <property type="molecule type" value="Genomic_DNA"/>
</dbReference>
<comment type="caution">
    <text evidence="5">The sequence shown here is derived from an EMBL/GenBank/DDBJ whole genome shotgun (WGS) entry which is preliminary data.</text>
</comment>
<dbReference type="Pfam" id="PF01723">
    <property type="entry name" value="Chorion_1"/>
    <property type="match status" value="1"/>
</dbReference>
<evidence type="ECO:0000313" key="6">
    <source>
        <dbReference type="Proteomes" id="UP000691718"/>
    </source>
</evidence>
<reference evidence="5" key="1">
    <citation type="submission" date="2021-04" db="EMBL/GenBank/DDBJ databases">
        <authorList>
            <person name="Tunstrom K."/>
        </authorList>
    </citation>
    <scope>NUCLEOTIDE SEQUENCE</scope>
</reference>
<organism evidence="5 6">
    <name type="scientific">Parnassius apollo</name>
    <name type="common">Apollo butterfly</name>
    <name type="synonym">Papilio apollo</name>
    <dbReference type="NCBI Taxonomy" id="110799"/>
    <lineage>
        <taxon>Eukaryota</taxon>
        <taxon>Metazoa</taxon>
        <taxon>Ecdysozoa</taxon>
        <taxon>Arthropoda</taxon>
        <taxon>Hexapoda</taxon>
        <taxon>Insecta</taxon>
        <taxon>Pterygota</taxon>
        <taxon>Neoptera</taxon>
        <taxon>Endopterygota</taxon>
        <taxon>Lepidoptera</taxon>
        <taxon>Glossata</taxon>
        <taxon>Ditrysia</taxon>
        <taxon>Papilionoidea</taxon>
        <taxon>Papilionidae</taxon>
        <taxon>Parnassiinae</taxon>
        <taxon>Parnassini</taxon>
        <taxon>Parnassius</taxon>
        <taxon>Parnassius</taxon>
    </lineage>
</organism>
<protein>
    <submittedName>
        <fullName evidence="5">(apollo) hypothetical protein</fullName>
    </submittedName>
</protein>
<proteinExistence type="inferred from homology"/>
<evidence type="ECO:0000256" key="1">
    <source>
        <dbReference type="ARBA" id="ARBA00005906"/>
    </source>
</evidence>
<name>A0A8S3WFF4_PARAO</name>
<evidence type="ECO:0000256" key="2">
    <source>
        <dbReference type="ARBA" id="ARBA00022737"/>
    </source>
</evidence>
<keyword evidence="6" id="KW-1185">Reference proteome</keyword>
<evidence type="ECO:0000256" key="3">
    <source>
        <dbReference type="RuleBase" id="RU004378"/>
    </source>
</evidence>
<keyword evidence="2" id="KW-0677">Repeat</keyword>
<keyword evidence="4" id="KW-0732">Signal</keyword>
<sequence>MSATKIAFCACLLIQNIYGQSIGATLNKGLQGNGIATATPLTAANPLTTANNIATANNLAVASNIAATEALSTPLVNLLGYEKKLGGLKIDEIMASNGRGFQVTSSSPVAPHGLSVFSENLVAEGPLVVTGELPFLSSVSVEGQLQATGQGAVSYGCGNGNVGITNEGTGPSGPVGSMPYGGPMGQGFGLNGYGYNNLVSSIPNEVAAAAIGGQTVL</sequence>
<gene>
    <name evidence="5" type="ORF">PAPOLLO_LOCUS5817</name>
</gene>
<dbReference type="InterPro" id="IPR002635">
    <property type="entry name" value="Chorion"/>
</dbReference>
<dbReference type="GO" id="GO:0007304">
    <property type="term" value="P:chorion-containing eggshell formation"/>
    <property type="evidence" value="ECO:0007669"/>
    <property type="project" value="InterPro"/>
</dbReference>
<feature type="chain" id="PRO_5035931787" evidence="4">
    <location>
        <begin position="20"/>
        <end position="217"/>
    </location>
</feature>
<dbReference type="OrthoDB" id="6930117at2759"/>
<accession>A0A8S3WFF4</accession>
<dbReference type="GO" id="GO:0005213">
    <property type="term" value="F:structural constituent of egg chorion"/>
    <property type="evidence" value="ECO:0007669"/>
    <property type="project" value="InterPro"/>
</dbReference>